<evidence type="ECO:0000256" key="5">
    <source>
        <dbReference type="ARBA" id="ARBA00021008"/>
    </source>
</evidence>
<sequence length="325" mass="37354">MLLNSTKLVLMNAMMIGVIMVISSNNWLSMWMGLEICMLSFIPFMHNKIKSSSESMMKYFIVQSIASTLFMFSVICMLIGVSMTNETFMTISMLIKLGSAPFHNWVLMVIENISYMVMFNLLTIMKIPPMLILYQINSNLLMMPIILSMSISSIMCINQSSLRKTFGFSSIYNLSLMLMVMNKMNLMISYLVIYSVTMIPMVFLTFKLKINFLNQMVFNDFSMWIKLNLWINMLSMGGFPPLAGFLGKIMVLQHLISTNQVLLTSMLILTSTLVMMFYTRMAFSSMMSLQNHKKWSYFYKTSLTKVLMGLNFMASPMILTLKSIV</sequence>
<comment type="similarity">
    <text evidence="3">Belongs to the complex I subunit 2 family.</text>
</comment>
<keyword evidence="13" id="KW-0520">NAD</keyword>
<evidence type="ECO:0000256" key="18">
    <source>
        <dbReference type="ARBA" id="ARBA00049551"/>
    </source>
</evidence>
<name>A0A343K1F1_9HEMI</name>
<keyword evidence="8 19" id="KW-0812">Transmembrane</keyword>
<gene>
    <name evidence="21" type="primary">nad2</name>
</gene>
<evidence type="ECO:0000256" key="2">
    <source>
        <dbReference type="ARBA" id="ARBA00004448"/>
    </source>
</evidence>
<dbReference type="PANTHER" id="PTHR46552">
    <property type="entry name" value="NADH-UBIQUINONE OXIDOREDUCTASE CHAIN 2"/>
    <property type="match status" value="1"/>
</dbReference>
<evidence type="ECO:0000256" key="17">
    <source>
        <dbReference type="ARBA" id="ARBA00031028"/>
    </source>
</evidence>
<reference evidence="21" key="1">
    <citation type="journal article" date="2017" name="Zool. J. Linn. Soc.">
        <title>Insufficient power of mitogenomic data in resolving the auchenorrhynchan monophyly.</title>
        <authorList>
            <person name="Song N."/>
            <person name="Cai W."/>
            <person name="Li H."/>
        </authorList>
    </citation>
    <scope>NUCLEOTIDE SEQUENCE</scope>
</reference>
<dbReference type="InterPro" id="IPR050175">
    <property type="entry name" value="Complex_I_Subunit_2"/>
</dbReference>
<dbReference type="GO" id="GO:0006120">
    <property type="term" value="P:mitochondrial electron transport, NADH to ubiquinone"/>
    <property type="evidence" value="ECO:0007669"/>
    <property type="project" value="TreeGrafter"/>
</dbReference>
<evidence type="ECO:0000256" key="11">
    <source>
        <dbReference type="ARBA" id="ARBA00022982"/>
    </source>
</evidence>
<evidence type="ECO:0000256" key="6">
    <source>
        <dbReference type="ARBA" id="ARBA00022448"/>
    </source>
</evidence>
<evidence type="ECO:0000256" key="10">
    <source>
        <dbReference type="ARBA" id="ARBA00022967"/>
    </source>
</evidence>
<evidence type="ECO:0000256" key="7">
    <source>
        <dbReference type="ARBA" id="ARBA00022660"/>
    </source>
</evidence>
<organism evidence="21">
    <name type="scientific">Psammotettix sp. EMHAU-2015-Zz060503</name>
    <dbReference type="NCBI Taxonomy" id="2036857"/>
    <lineage>
        <taxon>Eukaryota</taxon>
        <taxon>Metazoa</taxon>
        <taxon>Ecdysozoa</taxon>
        <taxon>Arthropoda</taxon>
        <taxon>Hexapoda</taxon>
        <taxon>Insecta</taxon>
        <taxon>Pterygota</taxon>
        <taxon>Neoptera</taxon>
        <taxon>Paraneoptera</taxon>
        <taxon>Hemiptera</taxon>
        <taxon>Auchenorrhyncha</taxon>
        <taxon>Membracoidea</taxon>
        <taxon>Cicadellidae</taxon>
        <taxon>Deltocephalinae</taxon>
        <taxon>Paralimnini</taxon>
        <taxon>Psammotettix</taxon>
    </lineage>
</organism>
<evidence type="ECO:0000256" key="16">
    <source>
        <dbReference type="ARBA" id="ARBA00023136"/>
    </source>
</evidence>
<evidence type="ECO:0000256" key="8">
    <source>
        <dbReference type="ARBA" id="ARBA00022692"/>
    </source>
</evidence>
<dbReference type="EC" id="7.1.1.2" evidence="4"/>
<evidence type="ECO:0000256" key="12">
    <source>
        <dbReference type="ARBA" id="ARBA00022989"/>
    </source>
</evidence>
<dbReference type="EMBL" id="KX437742">
    <property type="protein sequence ID" value="ATC73059.1"/>
    <property type="molecule type" value="Genomic_DNA"/>
</dbReference>
<dbReference type="GO" id="GO:0005743">
    <property type="term" value="C:mitochondrial inner membrane"/>
    <property type="evidence" value="ECO:0007669"/>
    <property type="project" value="UniProtKB-SubCell"/>
</dbReference>
<evidence type="ECO:0000256" key="4">
    <source>
        <dbReference type="ARBA" id="ARBA00012944"/>
    </source>
</evidence>
<evidence type="ECO:0000256" key="3">
    <source>
        <dbReference type="ARBA" id="ARBA00007012"/>
    </source>
</evidence>
<feature type="transmembrane region" description="Helical" evidence="19">
    <location>
        <begin position="7"/>
        <end position="24"/>
    </location>
</feature>
<keyword evidence="6" id="KW-0813">Transport</keyword>
<accession>A0A343K1F1</accession>
<protein>
    <recommendedName>
        <fullName evidence="5">NADH-ubiquinone oxidoreductase chain 2</fullName>
        <ecNumber evidence="4">7.1.1.2</ecNumber>
    </recommendedName>
    <alternativeName>
        <fullName evidence="17">NADH dehydrogenase subunit 2</fullName>
    </alternativeName>
</protein>
<evidence type="ECO:0000256" key="14">
    <source>
        <dbReference type="ARBA" id="ARBA00023075"/>
    </source>
</evidence>
<keyword evidence="15 21" id="KW-0496">Mitochondrion</keyword>
<comment type="function">
    <text evidence="1">Core subunit of the mitochondrial membrane respiratory chain NADH dehydrogenase (Complex I) that is believed to belong to the minimal assembly required for catalysis. Complex I functions in the transfer of electrons from NADH to the respiratory chain. The immediate electron acceptor for the enzyme is believed to be ubiquinone.</text>
</comment>
<feature type="transmembrane region" description="Helical" evidence="19">
    <location>
        <begin position="227"/>
        <end position="249"/>
    </location>
</feature>
<evidence type="ECO:0000313" key="21">
    <source>
        <dbReference type="EMBL" id="ATC73059.1"/>
    </source>
</evidence>
<geneLocation type="mitochondrion" evidence="21"/>
<dbReference type="InterPro" id="IPR001750">
    <property type="entry name" value="ND/Mrp_TM"/>
</dbReference>
<dbReference type="Pfam" id="PF00361">
    <property type="entry name" value="Proton_antipo_M"/>
    <property type="match status" value="1"/>
</dbReference>
<keyword evidence="10" id="KW-1278">Translocase</keyword>
<feature type="transmembrane region" description="Helical" evidence="19">
    <location>
        <begin position="261"/>
        <end position="283"/>
    </location>
</feature>
<feature type="transmembrane region" description="Helical" evidence="19">
    <location>
        <begin position="59"/>
        <end position="81"/>
    </location>
</feature>
<feature type="transmembrane region" description="Helical" evidence="19">
    <location>
        <begin position="140"/>
        <end position="158"/>
    </location>
</feature>
<keyword evidence="16 19" id="KW-0472">Membrane</keyword>
<evidence type="ECO:0000256" key="19">
    <source>
        <dbReference type="SAM" id="Phobius"/>
    </source>
</evidence>
<comment type="catalytic activity">
    <reaction evidence="18">
        <text>a ubiquinone + NADH + 5 H(+)(in) = a ubiquinol + NAD(+) + 4 H(+)(out)</text>
        <dbReference type="Rhea" id="RHEA:29091"/>
        <dbReference type="Rhea" id="RHEA-COMP:9565"/>
        <dbReference type="Rhea" id="RHEA-COMP:9566"/>
        <dbReference type="ChEBI" id="CHEBI:15378"/>
        <dbReference type="ChEBI" id="CHEBI:16389"/>
        <dbReference type="ChEBI" id="CHEBI:17976"/>
        <dbReference type="ChEBI" id="CHEBI:57540"/>
        <dbReference type="ChEBI" id="CHEBI:57945"/>
        <dbReference type="EC" id="7.1.1.2"/>
    </reaction>
</comment>
<keyword evidence="7" id="KW-0679">Respiratory chain</keyword>
<keyword evidence="12 19" id="KW-1133">Transmembrane helix</keyword>
<keyword evidence="14" id="KW-0830">Ubiquinone</keyword>
<dbReference type="PANTHER" id="PTHR46552:SF1">
    <property type="entry name" value="NADH-UBIQUINONE OXIDOREDUCTASE CHAIN 2"/>
    <property type="match status" value="1"/>
</dbReference>
<evidence type="ECO:0000256" key="13">
    <source>
        <dbReference type="ARBA" id="ARBA00023027"/>
    </source>
</evidence>
<evidence type="ECO:0000256" key="15">
    <source>
        <dbReference type="ARBA" id="ARBA00023128"/>
    </source>
</evidence>
<feature type="domain" description="NADH:quinone oxidoreductase/Mrp antiporter transmembrane" evidence="20">
    <location>
        <begin position="24"/>
        <end position="271"/>
    </location>
</feature>
<dbReference type="GO" id="GO:0008137">
    <property type="term" value="F:NADH dehydrogenase (ubiquinone) activity"/>
    <property type="evidence" value="ECO:0007669"/>
    <property type="project" value="UniProtKB-EC"/>
</dbReference>
<keyword evidence="11" id="KW-0249">Electron transport</keyword>
<evidence type="ECO:0000256" key="9">
    <source>
        <dbReference type="ARBA" id="ARBA00022792"/>
    </source>
</evidence>
<proteinExistence type="inferred from homology"/>
<comment type="subcellular location">
    <subcellularLocation>
        <location evidence="2">Mitochondrion inner membrane</location>
        <topology evidence="2">Multi-pass membrane protein</topology>
    </subcellularLocation>
</comment>
<keyword evidence="9" id="KW-0999">Mitochondrion inner membrane</keyword>
<dbReference type="AlphaFoldDB" id="A0A343K1F1"/>
<feature type="transmembrane region" description="Helical" evidence="19">
    <location>
        <begin position="303"/>
        <end position="321"/>
    </location>
</feature>
<evidence type="ECO:0000256" key="1">
    <source>
        <dbReference type="ARBA" id="ARBA00003257"/>
    </source>
</evidence>
<feature type="transmembrane region" description="Helical" evidence="19">
    <location>
        <begin position="187"/>
        <end position="206"/>
    </location>
</feature>
<evidence type="ECO:0000259" key="20">
    <source>
        <dbReference type="Pfam" id="PF00361"/>
    </source>
</evidence>